<comment type="caution">
    <text evidence="3">The sequence shown here is derived from an EMBL/GenBank/DDBJ whole genome shotgun (WGS) entry which is preliminary data.</text>
</comment>
<feature type="compositionally biased region" description="Low complexity" evidence="2">
    <location>
        <begin position="269"/>
        <end position="289"/>
    </location>
</feature>
<accession>A0ABD1IIB1</accession>
<evidence type="ECO:0000256" key="2">
    <source>
        <dbReference type="SAM" id="MobiDB-lite"/>
    </source>
</evidence>
<dbReference type="Proteomes" id="UP001567538">
    <property type="component" value="Unassembled WGS sequence"/>
</dbReference>
<dbReference type="Gene3D" id="1.20.1260.60">
    <property type="entry name" value="Vacuolar protein sorting-associated protein Ist1"/>
    <property type="match status" value="1"/>
</dbReference>
<name>A0ABD1IIB1_SALDI</name>
<evidence type="ECO:0000313" key="4">
    <source>
        <dbReference type="Proteomes" id="UP001567538"/>
    </source>
</evidence>
<feature type="compositionally biased region" description="Low complexity" evidence="2">
    <location>
        <begin position="188"/>
        <end position="197"/>
    </location>
</feature>
<sequence length="331" mass="36737">MGKRLDALLGRSFKATKFKGTASLAVSRLSVLKNQRHARCSVARSDVVQFLTNNTHDRALLRVEQVIKEQNMLDVFVVLEGYCHLLVERLSLFEHNKFCPEELLEAVSTLIFASTRCGDFPELQELRAIFTLRFGREFAARAVELRNNCGVNPKVIQKLSTRMPSLEDKMKVLKEIALENSIELPISETPVETSVSSSEEKAEDERESGSLRGKYKDVADAAQAAFESAAYAAAAARIAVELSRSESGDPSTPKEQITSTELKSKNIVRRSFSESSSDSEGGVNEGNEVFDVREMDSDGKGDNGSKNEECVEPLDISRRPISVRTTWARAR</sequence>
<dbReference type="AlphaFoldDB" id="A0ABD1IIB1"/>
<dbReference type="InterPro" id="IPR005061">
    <property type="entry name" value="Ist1"/>
</dbReference>
<comment type="similarity">
    <text evidence="1">Belongs to the IST1 family.</text>
</comment>
<feature type="compositionally biased region" description="Basic and acidic residues" evidence="2">
    <location>
        <begin position="198"/>
        <end position="212"/>
    </location>
</feature>
<reference evidence="3 4" key="1">
    <citation type="submission" date="2024-06" db="EMBL/GenBank/DDBJ databases">
        <title>A chromosome level genome sequence of Diviner's sage (Salvia divinorum).</title>
        <authorList>
            <person name="Ford S.A."/>
            <person name="Ro D.-K."/>
            <person name="Ness R.W."/>
            <person name="Phillips M.A."/>
        </authorList>
    </citation>
    <scope>NUCLEOTIDE SEQUENCE [LARGE SCALE GENOMIC DNA]</scope>
    <source>
        <strain evidence="3">SAF-2024a</strain>
        <tissue evidence="3">Leaf</tissue>
    </source>
</reference>
<keyword evidence="4" id="KW-1185">Reference proteome</keyword>
<evidence type="ECO:0008006" key="5">
    <source>
        <dbReference type="Google" id="ProtNLM"/>
    </source>
</evidence>
<dbReference type="PANTHER" id="PTHR12161">
    <property type="entry name" value="IST1 FAMILY MEMBER"/>
    <property type="match status" value="1"/>
</dbReference>
<feature type="region of interest" description="Disordered" evidence="2">
    <location>
        <begin position="188"/>
        <end position="212"/>
    </location>
</feature>
<organism evidence="3 4">
    <name type="scientific">Salvia divinorum</name>
    <name type="common">Maria pastora</name>
    <name type="synonym">Diviner's sage</name>
    <dbReference type="NCBI Taxonomy" id="28513"/>
    <lineage>
        <taxon>Eukaryota</taxon>
        <taxon>Viridiplantae</taxon>
        <taxon>Streptophyta</taxon>
        <taxon>Embryophyta</taxon>
        <taxon>Tracheophyta</taxon>
        <taxon>Spermatophyta</taxon>
        <taxon>Magnoliopsida</taxon>
        <taxon>eudicotyledons</taxon>
        <taxon>Gunneridae</taxon>
        <taxon>Pentapetalae</taxon>
        <taxon>asterids</taxon>
        <taxon>lamiids</taxon>
        <taxon>Lamiales</taxon>
        <taxon>Lamiaceae</taxon>
        <taxon>Nepetoideae</taxon>
        <taxon>Mentheae</taxon>
        <taxon>Salviinae</taxon>
        <taxon>Salvia</taxon>
        <taxon>Salvia subgen. Calosphace</taxon>
    </lineage>
</organism>
<dbReference type="Pfam" id="PF03398">
    <property type="entry name" value="Ist1"/>
    <property type="match status" value="1"/>
</dbReference>
<feature type="compositionally biased region" description="Basic and acidic residues" evidence="2">
    <location>
        <begin position="290"/>
        <end position="309"/>
    </location>
</feature>
<proteinExistence type="inferred from homology"/>
<dbReference type="EMBL" id="JBEAFC010000001">
    <property type="protein sequence ID" value="KAL1568459.1"/>
    <property type="molecule type" value="Genomic_DNA"/>
</dbReference>
<feature type="compositionally biased region" description="Polar residues" evidence="2">
    <location>
        <begin position="248"/>
        <end position="261"/>
    </location>
</feature>
<dbReference type="InterPro" id="IPR042277">
    <property type="entry name" value="IST1-like"/>
</dbReference>
<evidence type="ECO:0000256" key="1">
    <source>
        <dbReference type="ARBA" id="ARBA00005536"/>
    </source>
</evidence>
<dbReference type="PANTHER" id="PTHR12161:SF83">
    <property type="entry name" value="IST1-LIKE PROTEIN"/>
    <property type="match status" value="1"/>
</dbReference>
<gene>
    <name evidence="3" type="ORF">AAHA92_00074</name>
</gene>
<dbReference type="FunFam" id="1.20.1260.60:FF:000002">
    <property type="entry name" value="Vacuolar protein sorting-associated protein IST1"/>
    <property type="match status" value="1"/>
</dbReference>
<feature type="region of interest" description="Disordered" evidence="2">
    <location>
        <begin position="242"/>
        <end position="317"/>
    </location>
</feature>
<evidence type="ECO:0000313" key="3">
    <source>
        <dbReference type="EMBL" id="KAL1568459.1"/>
    </source>
</evidence>
<protein>
    <recommendedName>
        <fullName evidence="5">Regulator of Vps4 activity in the MVB pathway protein</fullName>
    </recommendedName>
</protein>